<dbReference type="GeneID" id="20813146"/>
<dbReference type="RefSeq" id="XP_009836291.1">
    <property type="nucleotide sequence ID" value="XM_009837989.1"/>
</dbReference>
<dbReference type="VEuPathDB" id="FungiDB:H257_11150"/>
<dbReference type="OrthoDB" id="91799at2759"/>
<accession>W4G3C7</accession>
<proteinExistence type="predicted"/>
<gene>
    <name evidence="1" type="ORF">H257_11150</name>
</gene>
<name>W4G3C7_APHAT</name>
<dbReference type="EMBL" id="KI913145">
    <property type="protein sequence ID" value="ETV74185.1"/>
    <property type="molecule type" value="Genomic_DNA"/>
</dbReference>
<reference evidence="1" key="1">
    <citation type="submission" date="2013-12" db="EMBL/GenBank/DDBJ databases">
        <title>The Genome Sequence of Aphanomyces astaci APO3.</title>
        <authorList>
            <consortium name="The Broad Institute Genomics Platform"/>
            <person name="Russ C."/>
            <person name="Tyler B."/>
            <person name="van West P."/>
            <person name="Dieguez-Uribeondo J."/>
            <person name="Young S.K."/>
            <person name="Zeng Q."/>
            <person name="Gargeya S."/>
            <person name="Fitzgerald M."/>
            <person name="Abouelleil A."/>
            <person name="Alvarado L."/>
            <person name="Chapman S.B."/>
            <person name="Gainer-Dewar J."/>
            <person name="Goldberg J."/>
            <person name="Griggs A."/>
            <person name="Gujja S."/>
            <person name="Hansen M."/>
            <person name="Howarth C."/>
            <person name="Imamovic A."/>
            <person name="Ireland A."/>
            <person name="Larimer J."/>
            <person name="McCowan C."/>
            <person name="Murphy C."/>
            <person name="Pearson M."/>
            <person name="Poon T.W."/>
            <person name="Priest M."/>
            <person name="Roberts A."/>
            <person name="Saif S."/>
            <person name="Shea T."/>
            <person name="Sykes S."/>
            <person name="Wortman J."/>
            <person name="Nusbaum C."/>
            <person name="Birren B."/>
        </authorList>
    </citation>
    <scope>NUCLEOTIDE SEQUENCE [LARGE SCALE GENOMIC DNA]</scope>
    <source>
        <strain evidence="1">APO3</strain>
    </source>
</reference>
<sequence length="77" mass="8084">MVPTLPPTPTQALADGTGAEKTDCFECRATGTITCLGVATYAFHELAKVPPSQVGHRRWLAGFGATFVGAGFVRAFN</sequence>
<organism evidence="1">
    <name type="scientific">Aphanomyces astaci</name>
    <name type="common">Crayfish plague agent</name>
    <dbReference type="NCBI Taxonomy" id="112090"/>
    <lineage>
        <taxon>Eukaryota</taxon>
        <taxon>Sar</taxon>
        <taxon>Stramenopiles</taxon>
        <taxon>Oomycota</taxon>
        <taxon>Saprolegniomycetes</taxon>
        <taxon>Saprolegniales</taxon>
        <taxon>Verrucalvaceae</taxon>
        <taxon>Aphanomyces</taxon>
    </lineage>
</organism>
<protein>
    <recommendedName>
        <fullName evidence="2">DUF4536 domain-containing protein</fullName>
    </recommendedName>
</protein>
<evidence type="ECO:0000313" key="1">
    <source>
        <dbReference type="EMBL" id="ETV74185.1"/>
    </source>
</evidence>
<evidence type="ECO:0008006" key="2">
    <source>
        <dbReference type="Google" id="ProtNLM"/>
    </source>
</evidence>
<dbReference type="AlphaFoldDB" id="W4G3C7"/>